<keyword evidence="2" id="KW-0808">Transferase</keyword>
<keyword evidence="1" id="KW-0328">Glycosyltransferase</keyword>
<dbReference type="InterPro" id="IPR023296">
    <property type="entry name" value="Glyco_hydro_beta-prop_sf"/>
</dbReference>
<keyword evidence="5" id="KW-1185">Reference proteome</keyword>
<dbReference type="PROSITE" id="PS51257">
    <property type="entry name" value="PROKAR_LIPOPROTEIN"/>
    <property type="match status" value="1"/>
</dbReference>
<dbReference type="Pfam" id="PF04041">
    <property type="entry name" value="Glyco_hydro_130"/>
    <property type="match status" value="1"/>
</dbReference>
<dbReference type="Gene3D" id="2.115.10.20">
    <property type="entry name" value="Glycosyl hydrolase domain, family 43"/>
    <property type="match status" value="1"/>
</dbReference>
<sequence length="347" mass="39665">MKHILTAIFCFFTGISCCDMASHPPAETFFRRDAITDGIFIDAKEIRIPGFKDAFNPSLIDTEQGLLLSFRYLPDPLGNPSFSDIYMVYLHDDFTLKSLPQKLPTRTKTHPIPSQAEDARLFRFQGSLWVIYNDNMEFLGISADQRRDMYIAKVDFTGGRFCLGKPLKIIHQGKWDNVLWQKNWVPFEYQGNLLMSYSLNPHEVLLVNMNTGVCQSVYETKAPIKWVFGSMRGGTPAELVDGEYLAFFHSSKEMPSLYSNGKLMYHYFMAAYTFSKDPPFHITKMNKSPLIHPDLYKPTAYGKRVVFPGGFAIRGNKIIMALGKDDHQVWVVTMDKDKVLQSMSSVK</sequence>
<dbReference type="SUPFAM" id="SSF75005">
    <property type="entry name" value="Arabinanase/levansucrase/invertase"/>
    <property type="match status" value="1"/>
</dbReference>
<proteinExistence type="inferred from homology"/>
<protein>
    <submittedName>
        <fullName evidence="4">Uncharacterized protein</fullName>
    </submittedName>
</protein>
<name>A0A0H5DQB7_9BACT</name>
<dbReference type="InterPro" id="IPR007184">
    <property type="entry name" value="Mannoside_phosphorylase"/>
</dbReference>
<gene>
    <name evidence="4" type="ORF">ELAC_0909</name>
</gene>
<dbReference type="AlphaFoldDB" id="A0A0H5DQB7"/>
<reference evidence="5" key="1">
    <citation type="submission" date="2015-06" db="EMBL/GenBank/DDBJ databases">
        <authorList>
            <person name="Bertelli C."/>
        </authorList>
    </citation>
    <scope>NUCLEOTIDE SEQUENCE [LARGE SCALE GENOMIC DNA]</scope>
    <source>
        <strain evidence="5">CRIB-30</strain>
    </source>
</reference>
<evidence type="ECO:0000256" key="3">
    <source>
        <dbReference type="ARBA" id="ARBA00024356"/>
    </source>
</evidence>
<dbReference type="GO" id="GO:0016757">
    <property type="term" value="F:glycosyltransferase activity"/>
    <property type="evidence" value="ECO:0007669"/>
    <property type="project" value="UniProtKB-KW"/>
</dbReference>
<evidence type="ECO:0000256" key="2">
    <source>
        <dbReference type="ARBA" id="ARBA00022679"/>
    </source>
</evidence>
<evidence type="ECO:0000256" key="1">
    <source>
        <dbReference type="ARBA" id="ARBA00022676"/>
    </source>
</evidence>
<organism evidence="4 5">
    <name type="scientific">Estrella lausannensis</name>
    <dbReference type="NCBI Taxonomy" id="483423"/>
    <lineage>
        <taxon>Bacteria</taxon>
        <taxon>Pseudomonadati</taxon>
        <taxon>Chlamydiota</taxon>
        <taxon>Chlamydiia</taxon>
        <taxon>Parachlamydiales</taxon>
        <taxon>Candidatus Criblamydiaceae</taxon>
        <taxon>Estrella</taxon>
    </lineage>
</organism>
<accession>A0A0H5DQB7</accession>
<comment type="similarity">
    <text evidence="3">Belongs to the glycosyl hydrolase 130 family.</text>
</comment>
<dbReference type="RefSeq" id="WP_098038102.1">
    <property type="nucleotide sequence ID" value="NZ_CWGJ01000011.1"/>
</dbReference>
<dbReference type="EMBL" id="CWGJ01000011">
    <property type="protein sequence ID" value="CRX38258.1"/>
    <property type="molecule type" value="Genomic_DNA"/>
</dbReference>
<dbReference type="Proteomes" id="UP000220251">
    <property type="component" value="Unassembled WGS sequence"/>
</dbReference>
<evidence type="ECO:0000313" key="5">
    <source>
        <dbReference type="Proteomes" id="UP000220251"/>
    </source>
</evidence>
<evidence type="ECO:0000313" key="4">
    <source>
        <dbReference type="EMBL" id="CRX38258.1"/>
    </source>
</evidence>